<protein>
    <submittedName>
        <fullName evidence="2">Uncharacterized protein</fullName>
    </submittedName>
</protein>
<dbReference type="EMBL" id="CAJNOR010000322">
    <property type="protein sequence ID" value="CAF0879702.1"/>
    <property type="molecule type" value="Genomic_DNA"/>
</dbReference>
<evidence type="ECO:0000256" key="1">
    <source>
        <dbReference type="SAM" id="MobiDB-lite"/>
    </source>
</evidence>
<dbReference type="AlphaFoldDB" id="A0A813Y616"/>
<feature type="region of interest" description="Disordered" evidence="1">
    <location>
        <begin position="190"/>
        <end position="224"/>
    </location>
</feature>
<accession>A0A813Y616</accession>
<proteinExistence type="predicted"/>
<gene>
    <name evidence="2" type="ORF">XAT740_LOCUS6934</name>
</gene>
<comment type="caution">
    <text evidence="2">The sequence shown here is derived from an EMBL/GenBank/DDBJ whole genome shotgun (WGS) entry which is preliminary data.</text>
</comment>
<keyword evidence="3" id="KW-1185">Reference proteome</keyword>
<reference evidence="2" key="1">
    <citation type="submission" date="2021-02" db="EMBL/GenBank/DDBJ databases">
        <authorList>
            <person name="Nowell W R."/>
        </authorList>
    </citation>
    <scope>NUCLEOTIDE SEQUENCE</scope>
</reference>
<organism evidence="2 3">
    <name type="scientific">Adineta ricciae</name>
    <name type="common">Rotifer</name>
    <dbReference type="NCBI Taxonomy" id="249248"/>
    <lineage>
        <taxon>Eukaryota</taxon>
        <taxon>Metazoa</taxon>
        <taxon>Spiralia</taxon>
        <taxon>Gnathifera</taxon>
        <taxon>Rotifera</taxon>
        <taxon>Eurotatoria</taxon>
        <taxon>Bdelloidea</taxon>
        <taxon>Adinetida</taxon>
        <taxon>Adinetidae</taxon>
        <taxon>Adineta</taxon>
    </lineage>
</organism>
<feature type="compositionally biased region" description="Polar residues" evidence="1">
    <location>
        <begin position="190"/>
        <end position="222"/>
    </location>
</feature>
<evidence type="ECO:0000313" key="2">
    <source>
        <dbReference type="EMBL" id="CAF0879702.1"/>
    </source>
</evidence>
<sequence length="248" mass="27345">MLSTTNHLCHVMPLTYSPIINHCLPTTFHCAQSDLFDPASYRVTVRPIVSCHTDVAHPDEDTDQTIEIDSELRKVPVVPFKRNIAINDGTQLSSTSFTTTSDDQKSSLSDINFAENAELVTRDTPTCKTLIASSTQQGKSNDSKFCLTSLRSPSVVDIAEEKRSLNNTIDVSYAPTLPSSQPLNIEDITSNEISVHSPQSVKSITSSSMREQKPTQNTSKTSLGLRHTRSTVDFALLFDDADLRNLDK</sequence>
<dbReference type="Proteomes" id="UP000663828">
    <property type="component" value="Unassembled WGS sequence"/>
</dbReference>
<evidence type="ECO:0000313" key="3">
    <source>
        <dbReference type="Proteomes" id="UP000663828"/>
    </source>
</evidence>
<name>A0A813Y616_ADIRI</name>